<gene>
    <name evidence="2" type="ORF">METZ01_LOCUS253303</name>
</gene>
<reference evidence="2" key="1">
    <citation type="submission" date="2018-05" db="EMBL/GenBank/DDBJ databases">
        <authorList>
            <person name="Lanie J.A."/>
            <person name="Ng W.-L."/>
            <person name="Kazmierczak K.M."/>
            <person name="Andrzejewski T.M."/>
            <person name="Davidsen T.M."/>
            <person name="Wayne K.J."/>
            <person name="Tettelin H."/>
            <person name="Glass J.I."/>
            <person name="Rusch D."/>
            <person name="Podicherti R."/>
            <person name="Tsui H.-C.T."/>
            <person name="Winkler M.E."/>
        </authorList>
    </citation>
    <scope>NUCLEOTIDE SEQUENCE</scope>
</reference>
<organism evidence="2">
    <name type="scientific">marine metagenome</name>
    <dbReference type="NCBI Taxonomy" id="408172"/>
    <lineage>
        <taxon>unclassified sequences</taxon>
        <taxon>metagenomes</taxon>
        <taxon>ecological metagenomes</taxon>
    </lineage>
</organism>
<proteinExistence type="predicted"/>
<name>A0A382IMG1_9ZZZZ</name>
<evidence type="ECO:0000256" key="1">
    <source>
        <dbReference type="SAM" id="MobiDB-lite"/>
    </source>
</evidence>
<protein>
    <submittedName>
        <fullName evidence="2">Uncharacterized protein</fullName>
    </submittedName>
</protein>
<evidence type="ECO:0000313" key="2">
    <source>
        <dbReference type="EMBL" id="SVC00449.1"/>
    </source>
</evidence>
<sequence>MVYSDEEILKSFEQSKDKVISFFKRISKDHGFNNDQTDTLVNSVKYLIYSLKMNKTERLDAEIQYNEENRSEIKDKLKRLKKFYSANHDLVDEIAPSREKERFHKIIQNKIKSLEKSLDFDSKSRAGENKGVVFALRDLIYCLEDFDFPRTKQIDIVYELFKEFNFDDYGKETHTKEILIGEPEQKERIRKYFQSPLLNERKELIKMNQYIQDNQDRLSNSPEAKEARDLISGSSRS</sequence>
<dbReference type="EMBL" id="UINC01068106">
    <property type="protein sequence ID" value="SVC00449.1"/>
    <property type="molecule type" value="Genomic_DNA"/>
</dbReference>
<accession>A0A382IMG1</accession>
<feature type="region of interest" description="Disordered" evidence="1">
    <location>
        <begin position="215"/>
        <end position="237"/>
    </location>
</feature>
<dbReference type="AlphaFoldDB" id="A0A382IMG1"/>